<dbReference type="AlphaFoldDB" id="A0A176YFC8"/>
<evidence type="ECO:0000313" key="5">
    <source>
        <dbReference type="Proteomes" id="UP000076959"/>
    </source>
</evidence>
<dbReference type="Proteomes" id="UP000076959">
    <property type="component" value="Unassembled WGS sequence"/>
</dbReference>
<feature type="domain" description="Outer membrane protein beta-barrel" evidence="3">
    <location>
        <begin position="35"/>
        <end position="265"/>
    </location>
</feature>
<keyword evidence="1 2" id="KW-0732">Signal</keyword>
<dbReference type="EMBL" id="LUUB01000080">
    <property type="protein sequence ID" value="OAF05026.1"/>
    <property type="molecule type" value="Genomic_DNA"/>
</dbReference>
<feature type="signal peptide" evidence="2">
    <location>
        <begin position="1"/>
        <end position="22"/>
    </location>
</feature>
<dbReference type="InterPro" id="IPR027385">
    <property type="entry name" value="Beta-barrel_OMP"/>
</dbReference>
<accession>A0A176YFC8</accession>
<reference evidence="4 5" key="1">
    <citation type="submission" date="2016-03" db="EMBL/GenBank/DDBJ databases">
        <title>Draft Genome Sequence of the Strain BR 10245 (Bradyrhizobium sp.) isolated from nodules of Centrolobium paraense.</title>
        <authorList>
            <person name="Simoes-Araujo J.L.Sr."/>
            <person name="Barauna A.C."/>
            <person name="Silva K."/>
            <person name="Zilli J.E."/>
        </authorList>
    </citation>
    <scope>NUCLEOTIDE SEQUENCE [LARGE SCALE GENOMIC DNA]</scope>
    <source>
        <strain evidence="4 5">BR 10245</strain>
    </source>
</reference>
<organism evidence="4 5">
    <name type="scientific">Bradyrhizobium centrolobii</name>
    <dbReference type="NCBI Taxonomy" id="1505087"/>
    <lineage>
        <taxon>Bacteria</taxon>
        <taxon>Pseudomonadati</taxon>
        <taxon>Pseudomonadota</taxon>
        <taxon>Alphaproteobacteria</taxon>
        <taxon>Hyphomicrobiales</taxon>
        <taxon>Nitrobacteraceae</taxon>
        <taxon>Bradyrhizobium</taxon>
    </lineage>
</organism>
<sequence>MRSVKSLLAAGAATLISSVAFAADMPIAAPPPMYAPAPPADFGGWYLRGDIGFSNQSIKKRDYYSYPTLLSLNQQNGFDTAGIFGVGVGYRFNNWFRADVTGQYRGNANFHGFDRTSYTDTGTVQYGSDTYSASKSEILLLANAYVDLGTWWCVTPFIGAGIGASRNTISNFTDHGVNGTAAFGSVPGFASATSASKWNFAWALHTGLAYQISPNVTLELGYSYVNLGDAVTGELVNKDGVGAGQNHVMTFKDITSHDLKLGVRWNLDSPPVYAPPPLVTKG</sequence>
<protein>
    <submittedName>
        <fullName evidence="4">Cell envelope biogenesis protein OmpA</fullName>
    </submittedName>
</protein>
<evidence type="ECO:0000313" key="4">
    <source>
        <dbReference type="EMBL" id="OAF05026.1"/>
    </source>
</evidence>
<dbReference type="RefSeq" id="WP_063704329.1">
    <property type="nucleotide sequence ID" value="NZ_LUUB01000080.1"/>
</dbReference>
<name>A0A176YFC8_9BRAD</name>
<keyword evidence="5" id="KW-1185">Reference proteome</keyword>
<proteinExistence type="predicted"/>
<evidence type="ECO:0000259" key="3">
    <source>
        <dbReference type="Pfam" id="PF13505"/>
    </source>
</evidence>
<dbReference type="Gene3D" id="2.40.160.20">
    <property type="match status" value="1"/>
</dbReference>
<evidence type="ECO:0000256" key="1">
    <source>
        <dbReference type="ARBA" id="ARBA00022729"/>
    </source>
</evidence>
<dbReference type="InterPro" id="IPR011250">
    <property type="entry name" value="OMP/PagP_B-barrel"/>
</dbReference>
<dbReference type="SUPFAM" id="SSF56925">
    <property type="entry name" value="OMPA-like"/>
    <property type="match status" value="1"/>
</dbReference>
<dbReference type="OrthoDB" id="5643626at2"/>
<dbReference type="STRING" id="1505087.AYJ54_21430"/>
<feature type="chain" id="PRO_5008054630" evidence="2">
    <location>
        <begin position="23"/>
        <end position="282"/>
    </location>
</feature>
<dbReference type="Pfam" id="PF13505">
    <property type="entry name" value="OMP_b-brl"/>
    <property type="match status" value="1"/>
</dbReference>
<gene>
    <name evidence="4" type="ORF">AYJ54_21430</name>
</gene>
<evidence type="ECO:0000256" key="2">
    <source>
        <dbReference type="SAM" id="SignalP"/>
    </source>
</evidence>
<comment type="caution">
    <text evidence="4">The sequence shown here is derived from an EMBL/GenBank/DDBJ whole genome shotgun (WGS) entry which is preliminary data.</text>
</comment>